<accession>A0A934WYB3</accession>
<dbReference type="AlphaFoldDB" id="A0A934WYB3"/>
<proteinExistence type="predicted"/>
<name>A0A934WYB3_9BACT</name>
<dbReference type="Proteomes" id="UP000611723">
    <property type="component" value="Unassembled WGS sequence"/>
</dbReference>
<evidence type="ECO:0000313" key="1">
    <source>
        <dbReference type="EMBL" id="MBK6265146.1"/>
    </source>
</evidence>
<keyword evidence="2" id="KW-1185">Reference proteome</keyword>
<reference evidence="1" key="1">
    <citation type="submission" date="2021-01" db="EMBL/GenBank/DDBJ databases">
        <title>Marivirga aurantiaca sp. nov., isolated from intertidal surface sediments.</title>
        <authorList>
            <person name="Zhang M."/>
        </authorList>
    </citation>
    <scope>NUCLEOTIDE SEQUENCE</scope>
    <source>
        <strain evidence="1">S37H4</strain>
    </source>
</reference>
<comment type="caution">
    <text evidence="1">The sequence shown here is derived from an EMBL/GenBank/DDBJ whole genome shotgun (WGS) entry which is preliminary data.</text>
</comment>
<organism evidence="1 2">
    <name type="scientific">Marivirga aurantiaca</name>
    <dbReference type="NCBI Taxonomy" id="2802615"/>
    <lineage>
        <taxon>Bacteria</taxon>
        <taxon>Pseudomonadati</taxon>
        <taxon>Bacteroidota</taxon>
        <taxon>Cytophagia</taxon>
        <taxon>Cytophagales</taxon>
        <taxon>Marivirgaceae</taxon>
        <taxon>Marivirga</taxon>
    </lineage>
</organism>
<sequence length="250" mass="28290">MPIYNRTTLKNFFKNGKNPTEVHFSDLIDSSINKIDDGFAKSIDEGLQLSPLGSSNRLMSFYENIGDKKPDWQFVINPKEEVKGLSVTEGEDKHRLFFRKNGNIGVGTLFPRTRLDVKGTSRSQARVGAYSGGGVPADGQWHPIIENLTGCHAFEIVAKAAAGKGRGKYAMAHAMAISAYGSSSSKVKVTQSWYGNYWNRIKFRWRGEPSNYRLEMKTRSHYGMSNVKDKPYYIQFHACSLWDDQLFNRK</sequence>
<dbReference type="RefSeq" id="WP_201430824.1">
    <property type="nucleotide sequence ID" value="NZ_JAEQBW010000003.1"/>
</dbReference>
<evidence type="ECO:0000313" key="2">
    <source>
        <dbReference type="Proteomes" id="UP000611723"/>
    </source>
</evidence>
<dbReference type="EMBL" id="JAEQBW010000003">
    <property type="protein sequence ID" value="MBK6265146.1"/>
    <property type="molecule type" value="Genomic_DNA"/>
</dbReference>
<protein>
    <submittedName>
        <fullName evidence="1">Adhesin</fullName>
    </submittedName>
</protein>
<gene>
    <name evidence="1" type="ORF">JKA74_08860</name>
</gene>